<dbReference type="EMBL" id="BAAAQD010000024">
    <property type="protein sequence ID" value="GAA1555365.1"/>
    <property type="molecule type" value="Genomic_DNA"/>
</dbReference>
<evidence type="ECO:0000313" key="2">
    <source>
        <dbReference type="EMBL" id="GAA1555365.1"/>
    </source>
</evidence>
<gene>
    <name evidence="2" type="ORF">GCM10009827_090220</name>
</gene>
<proteinExistence type="predicted"/>
<feature type="region of interest" description="Disordered" evidence="1">
    <location>
        <begin position="1"/>
        <end position="85"/>
    </location>
</feature>
<evidence type="ECO:0008006" key="4">
    <source>
        <dbReference type="Google" id="ProtNLM"/>
    </source>
</evidence>
<reference evidence="3" key="1">
    <citation type="journal article" date="2019" name="Int. J. Syst. Evol. Microbiol.">
        <title>The Global Catalogue of Microorganisms (GCM) 10K type strain sequencing project: providing services to taxonomists for standard genome sequencing and annotation.</title>
        <authorList>
            <consortium name="The Broad Institute Genomics Platform"/>
            <consortium name="The Broad Institute Genome Sequencing Center for Infectious Disease"/>
            <person name="Wu L."/>
            <person name="Ma J."/>
        </authorList>
    </citation>
    <scope>NUCLEOTIDE SEQUENCE [LARGE SCALE GENOMIC DNA]</scope>
    <source>
        <strain evidence="3">JCM 15933</strain>
    </source>
</reference>
<name>A0ABP4N450_9ACTN</name>
<accession>A0ABP4N450</accession>
<feature type="compositionally biased region" description="Basic and acidic residues" evidence="1">
    <location>
        <begin position="15"/>
        <end position="27"/>
    </location>
</feature>
<protein>
    <recommendedName>
        <fullName evidence="4">DUF5709 domain-containing protein</fullName>
    </recommendedName>
</protein>
<comment type="caution">
    <text evidence="2">The sequence shown here is derived from an EMBL/GenBank/DDBJ whole genome shotgun (WGS) entry which is preliminary data.</text>
</comment>
<sequence>MSEYDGGYDGGTDYGHVETGENHEALDQLHQVDASQNNYDSQFNVYEQDHASAENTSFDQGHHVSVTDPSGARYEESDFTSYDHSAAETDHVFAAEGSESASSSEFHELEALQARLDSAFGSATELHTNGGPAIAGS</sequence>
<feature type="compositionally biased region" description="Polar residues" evidence="1">
    <location>
        <begin position="33"/>
        <end position="45"/>
    </location>
</feature>
<evidence type="ECO:0000256" key="1">
    <source>
        <dbReference type="SAM" id="MobiDB-lite"/>
    </source>
</evidence>
<dbReference type="Proteomes" id="UP001501470">
    <property type="component" value="Unassembled WGS sequence"/>
</dbReference>
<keyword evidence="3" id="KW-1185">Reference proteome</keyword>
<evidence type="ECO:0000313" key="3">
    <source>
        <dbReference type="Proteomes" id="UP001501470"/>
    </source>
</evidence>
<organism evidence="2 3">
    <name type="scientific">Dactylosporangium maewongense</name>
    <dbReference type="NCBI Taxonomy" id="634393"/>
    <lineage>
        <taxon>Bacteria</taxon>
        <taxon>Bacillati</taxon>
        <taxon>Actinomycetota</taxon>
        <taxon>Actinomycetes</taxon>
        <taxon>Micromonosporales</taxon>
        <taxon>Micromonosporaceae</taxon>
        <taxon>Dactylosporangium</taxon>
    </lineage>
</organism>
<dbReference type="RefSeq" id="WP_344510440.1">
    <property type="nucleotide sequence ID" value="NZ_BAAAQD010000024.1"/>
</dbReference>